<reference evidence="12" key="1">
    <citation type="submission" date="2025-08" db="UniProtKB">
        <authorList>
            <consortium name="Ensembl"/>
        </authorList>
    </citation>
    <scope>IDENTIFICATION</scope>
</reference>
<sequence>QVEYMLVSFDHVARRARVLLSAEELVNDLIAMDEEANLGHPSRWHLEFSSYMLEGIPAQPYGSSIAELTSVETSMRLRRRDVLARLRANETICSLTTFPRVGIIQTSPPPSPLFFPFPCNVQQQEYALCASNLASPPCLPSPHPRPPPPPVFRDRNTPSPFIDQIPPGDEEAAIAVKADHIYMDAVGFGSGNCCLQVTLQARNMEEARHIYDQLAVMCPIMMALSAAAPFYRGLVSDVDCRWSINSAACDDRTRQERGLEPLTTCKRRITKSRFDSIDSFLSPGGAQFNDLELPKDEDVHLQLLDAGIDPLLAQHFAHLFIRDPLVMLWEKIHVDDDENEAYHFECIQSTNWQTLRLKLPPPNTSIGWLVEFRPMDVQLTDFENAAYVVFVVLLTRVILSYGLNFLVPLSKVDENITKAQKRNAVLEEMFYFRKDIQAVGGSTRSAADSNADGTASEDEVGILMSINTVINGKVG</sequence>
<evidence type="ECO:0000256" key="5">
    <source>
        <dbReference type="ARBA" id="ARBA00022684"/>
    </source>
</evidence>
<comment type="similarity">
    <text evidence="2 10">Belongs to the glutamate--cysteine ligase type 3 family.</text>
</comment>
<dbReference type="UniPathway" id="UPA00142">
    <property type="reaction ID" value="UER00209"/>
</dbReference>
<reference evidence="12" key="2">
    <citation type="submission" date="2025-09" db="UniProtKB">
        <authorList>
            <consortium name="Ensembl"/>
        </authorList>
    </citation>
    <scope>IDENTIFICATION</scope>
</reference>
<comment type="pathway">
    <text evidence="1 10">Sulfur metabolism; glutathione biosynthesis; glutathione from L-cysteine and L-glutamate: step 1/2.</text>
</comment>
<organism evidence="12">
    <name type="scientific">Petromyzon marinus</name>
    <name type="common">Sea lamprey</name>
    <dbReference type="NCBI Taxonomy" id="7757"/>
    <lineage>
        <taxon>Eukaryota</taxon>
        <taxon>Metazoa</taxon>
        <taxon>Chordata</taxon>
        <taxon>Craniata</taxon>
        <taxon>Vertebrata</taxon>
        <taxon>Cyclostomata</taxon>
        <taxon>Hyperoartia</taxon>
        <taxon>Petromyzontiformes</taxon>
        <taxon>Petromyzontidae</taxon>
        <taxon>Petromyzon</taxon>
    </lineage>
</organism>
<dbReference type="HOGENOM" id="CLU_010467_1_0_1"/>
<dbReference type="OMA" id="KQNEALC"/>
<dbReference type="Ensembl" id="ENSPMAT00000007599.1">
    <property type="protein sequence ID" value="ENSPMAP00000007565.1"/>
    <property type="gene ID" value="ENSPMAG00000006848.1"/>
</dbReference>
<evidence type="ECO:0000256" key="2">
    <source>
        <dbReference type="ARBA" id="ARBA00008100"/>
    </source>
</evidence>
<dbReference type="Pfam" id="PF03074">
    <property type="entry name" value="GCS"/>
    <property type="match status" value="1"/>
</dbReference>
<evidence type="ECO:0000256" key="11">
    <source>
        <dbReference type="SAM" id="Phobius"/>
    </source>
</evidence>
<protein>
    <recommendedName>
        <fullName evidence="3 10">Glutamate--cysteine ligase</fullName>
        <ecNumber evidence="3 10">6.3.2.2</ecNumber>
    </recommendedName>
    <alternativeName>
        <fullName evidence="9 10">Gamma-ECS</fullName>
    </alternativeName>
    <alternativeName>
        <fullName evidence="8 10">Gamma-glutamylcysteine synthetase</fullName>
    </alternativeName>
</protein>
<keyword evidence="5 10" id="KW-0317">Glutathione biosynthesis</keyword>
<dbReference type="PANTHER" id="PTHR11164:SF0">
    <property type="entry name" value="GLUTAMATE--CYSTEINE LIGASE CATALYTIC SUBUNIT"/>
    <property type="match status" value="1"/>
</dbReference>
<evidence type="ECO:0000256" key="8">
    <source>
        <dbReference type="ARBA" id="ARBA00030585"/>
    </source>
</evidence>
<proteinExistence type="inferred from homology"/>
<dbReference type="InterPro" id="IPR004308">
    <property type="entry name" value="GCS"/>
</dbReference>
<evidence type="ECO:0000256" key="7">
    <source>
        <dbReference type="ARBA" id="ARBA00022840"/>
    </source>
</evidence>
<accession>S4RQS9</accession>
<keyword evidence="11" id="KW-0472">Membrane</keyword>
<dbReference type="GO" id="GO:0006750">
    <property type="term" value="P:glutathione biosynthetic process"/>
    <property type="evidence" value="ECO:0007669"/>
    <property type="project" value="UniProtKB-UniRule"/>
</dbReference>
<dbReference type="InterPro" id="IPR014746">
    <property type="entry name" value="Gln_synth/guanido_kin_cat_dom"/>
</dbReference>
<dbReference type="SUPFAM" id="SSF55931">
    <property type="entry name" value="Glutamine synthetase/guanido kinase"/>
    <property type="match status" value="1"/>
</dbReference>
<name>S4RQS9_PETMA</name>
<keyword evidence="11" id="KW-0812">Transmembrane</keyword>
<dbReference type="GO" id="GO:0017109">
    <property type="term" value="C:glutamate-cysteine ligase complex"/>
    <property type="evidence" value="ECO:0007669"/>
    <property type="project" value="TreeGrafter"/>
</dbReference>
<evidence type="ECO:0000313" key="12">
    <source>
        <dbReference type="Ensembl" id="ENSPMAP00000007565.1"/>
    </source>
</evidence>
<dbReference type="GO" id="GO:0005524">
    <property type="term" value="F:ATP binding"/>
    <property type="evidence" value="ECO:0007669"/>
    <property type="project" value="UniProtKB-UniRule"/>
</dbReference>
<feature type="transmembrane region" description="Helical" evidence="11">
    <location>
        <begin position="385"/>
        <end position="407"/>
    </location>
</feature>
<evidence type="ECO:0000256" key="4">
    <source>
        <dbReference type="ARBA" id="ARBA00022598"/>
    </source>
</evidence>
<evidence type="ECO:0000256" key="10">
    <source>
        <dbReference type="RuleBase" id="RU367135"/>
    </source>
</evidence>
<comment type="catalytic activity">
    <reaction evidence="10">
        <text>L-cysteine + L-glutamate + ATP = gamma-L-glutamyl-L-cysteine + ADP + phosphate + H(+)</text>
        <dbReference type="Rhea" id="RHEA:13285"/>
        <dbReference type="ChEBI" id="CHEBI:15378"/>
        <dbReference type="ChEBI" id="CHEBI:29985"/>
        <dbReference type="ChEBI" id="CHEBI:30616"/>
        <dbReference type="ChEBI" id="CHEBI:35235"/>
        <dbReference type="ChEBI" id="CHEBI:43474"/>
        <dbReference type="ChEBI" id="CHEBI:58173"/>
        <dbReference type="ChEBI" id="CHEBI:456216"/>
        <dbReference type="EC" id="6.3.2.2"/>
    </reaction>
</comment>
<evidence type="ECO:0000256" key="9">
    <source>
        <dbReference type="ARBA" id="ARBA00032122"/>
    </source>
</evidence>
<keyword evidence="6 10" id="KW-0547">Nucleotide-binding</keyword>
<evidence type="ECO:0000256" key="6">
    <source>
        <dbReference type="ARBA" id="ARBA00022741"/>
    </source>
</evidence>
<keyword evidence="4 10" id="KW-0436">Ligase</keyword>
<dbReference type="PANTHER" id="PTHR11164">
    <property type="entry name" value="GLUTAMATE CYSTEINE LIGASE"/>
    <property type="match status" value="1"/>
</dbReference>
<dbReference type="EC" id="6.3.2.2" evidence="3 10"/>
<keyword evidence="7 10" id="KW-0067">ATP-binding</keyword>
<keyword evidence="11" id="KW-1133">Transmembrane helix</keyword>
<dbReference type="STRING" id="7757.ENSPMAP00000007565"/>
<evidence type="ECO:0000256" key="1">
    <source>
        <dbReference type="ARBA" id="ARBA00005006"/>
    </source>
</evidence>
<evidence type="ECO:0000256" key="3">
    <source>
        <dbReference type="ARBA" id="ARBA00012220"/>
    </source>
</evidence>
<dbReference type="GeneTree" id="ENSGT00390000011908"/>
<dbReference type="AlphaFoldDB" id="S4RQS9"/>
<dbReference type="Gene3D" id="3.30.590.50">
    <property type="match status" value="3"/>
</dbReference>
<dbReference type="GO" id="GO:0004357">
    <property type="term" value="F:glutamate-cysteine ligase activity"/>
    <property type="evidence" value="ECO:0007669"/>
    <property type="project" value="UniProtKB-UniRule"/>
</dbReference>